<evidence type="ECO:0000313" key="2">
    <source>
        <dbReference type="Proteomes" id="UP000499080"/>
    </source>
</evidence>
<comment type="caution">
    <text evidence="1">The sequence shown here is derived from an EMBL/GenBank/DDBJ whole genome shotgun (WGS) entry which is preliminary data.</text>
</comment>
<evidence type="ECO:0000313" key="1">
    <source>
        <dbReference type="EMBL" id="GBL86598.1"/>
    </source>
</evidence>
<gene>
    <name evidence="1" type="ORF">AVEN_194848_1</name>
</gene>
<proteinExistence type="predicted"/>
<dbReference type="Proteomes" id="UP000499080">
    <property type="component" value="Unassembled WGS sequence"/>
</dbReference>
<dbReference type="AlphaFoldDB" id="A0A4Y2B3M3"/>
<reference evidence="1 2" key="1">
    <citation type="journal article" date="2019" name="Sci. Rep.">
        <title>Orb-weaving spider Araneus ventricosus genome elucidates the spidroin gene catalogue.</title>
        <authorList>
            <person name="Kono N."/>
            <person name="Nakamura H."/>
            <person name="Ohtoshi R."/>
            <person name="Moran D.A.P."/>
            <person name="Shinohara A."/>
            <person name="Yoshida Y."/>
            <person name="Fujiwara M."/>
            <person name="Mori M."/>
            <person name="Tomita M."/>
            <person name="Arakawa K."/>
        </authorList>
    </citation>
    <scope>NUCLEOTIDE SEQUENCE [LARGE SCALE GENOMIC DNA]</scope>
</reference>
<keyword evidence="2" id="KW-1185">Reference proteome</keyword>
<organism evidence="1 2">
    <name type="scientific">Araneus ventricosus</name>
    <name type="common">Orbweaver spider</name>
    <name type="synonym">Epeira ventricosa</name>
    <dbReference type="NCBI Taxonomy" id="182803"/>
    <lineage>
        <taxon>Eukaryota</taxon>
        <taxon>Metazoa</taxon>
        <taxon>Ecdysozoa</taxon>
        <taxon>Arthropoda</taxon>
        <taxon>Chelicerata</taxon>
        <taxon>Arachnida</taxon>
        <taxon>Araneae</taxon>
        <taxon>Araneomorphae</taxon>
        <taxon>Entelegynae</taxon>
        <taxon>Araneoidea</taxon>
        <taxon>Araneidae</taxon>
        <taxon>Araneus</taxon>
    </lineage>
</organism>
<dbReference type="EMBL" id="BGPR01000049">
    <property type="protein sequence ID" value="GBL86598.1"/>
    <property type="molecule type" value="Genomic_DNA"/>
</dbReference>
<protein>
    <submittedName>
        <fullName evidence="1">Uncharacterized protein</fullName>
    </submittedName>
</protein>
<sequence>MCPARSPQFTLISPKLALFCISVSNPLGEEGHCEFTDARLPYKKADSRQPDGTMIVMWLFGLISEDRSYPGNPEGVLHEPLVMVPDYAVVADGLSCITRMLIQDGATFFMVISVSKFEPNPTMCWLSVHVSNRKYMKAISQESNKVDE</sequence>
<accession>A0A4Y2B3M3</accession>
<name>A0A4Y2B3M3_ARAVE</name>